<dbReference type="Gene3D" id="3.10.560.10">
    <property type="entry name" value="Outer membrane lipoprotein wza domain like"/>
    <property type="match status" value="2"/>
</dbReference>
<dbReference type="Proteomes" id="UP000294593">
    <property type="component" value="Unassembled WGS sequence"/>
</dbReference>
<dbReference type="PANTHER" id="PTHR33619:SF3">
    <property type="entry name" value="POLYSACCHARIDE EXPORT PROTEIN GFCE-RELATED"/>
    <property type="match status" value="1"/>
</dbReference>
<keyword evidence="1 2" id="KW-0732">Signal</keyword>
<dbReference type="InterPro" id="IPR019554">
    <property type="entry name" value="Soluble_ligand-bd"/>
</dbReference>
<evidence type="ECO:0000259" key="3">
    <source>
        <dbReference type="Pfam" id="PF02563"/>
    </source>
</evidence>
<sequence length="282" mass="29948">MNWMRELFKRALMAMVVLVCAAGAGAGTGLLTTAQAAEQNDYILGPGDAVRIAVYQNPDLSLEARLNEGGSISYPLLGNIKLGGISVSDAEKKIASGLKDGNFIKQPQVSVLLIGATANQVSVLGLVGKPGRYPLITGSNKLSEVMAMAGGITQGAGSDIVVISGVREGKPFRKEVDFTKVFASSGTEPDFTLQNGDTLFVDRAPQIYMYGEVQRAGAQILLRDTTLLQALANAGGLTLRGTQRGIKVHRRDPATGEVKIIEPGLNDKLMPQDIIYVKESLF</sequence>
<keyword evidence="6" id="KW-1185">Reference proteome</keyword>
<evidence type="ECO:0000256" key="1">
    <source>
        <dbReference type="ARBA" id="ARBA00022729"/>
    </source>
</evidence>
<organism evidence="5 6">
    <name type="scientific">Aquabacterium commune</name>
    <dbReference type="NCBI Taxonomy" id="70586"/>
    <lineage>
        <taxon>Bacteria</taxon>
        <taxon>Pseudomonadati</taxon>
        <taxon>Pseudomonadota</taxon>
        <taxon>Betaproteobacteria</taxon>
        <taxon>Burkholderiales</taxon>
        <taxon>Aquabacterium</taxon>
    </lineage>
</organism>
<reference evidence="5 6" key="1">
    <citation type="submission" date="2019-03" db="EMBL/GenBank/DDBJ databases">
        <title>Genomic Encyclopedia of Type Strains, Phase IV (KMG-IV): sequencing the most valuable type-strain genomes for metagenomic binning, comparative biology and taxonomic classification.</title>
        <authorList>
            <person name="Goeker M."/>
        </authorList>
    </citation>
    <scope>NUCLEOTIDE SEQUENCE [LARGE SCALE GENOMIC DNA]</scope>
    <source>
        <strain evidence="5 6">DSM 11901</strain>
    </source>
</reference>
<dbReference type="Pfam" id="PF10531">
    <property type="entry name" value="SLBB"/>
    <property type="match status" value="2"/>
</dbReference>
<dbReference type="InterPro" id="IPR003715">
    <property type="entry name" value="Poly_export_N"/>
</dbReference>
<evidence type="ECO:0000259" key="4">
    <source>
        <dbReference type="Pfam" id="PF10531"/>
    </source>
</evidence>
<feature type="signal peptide" evidence="2">
    <location>
        <begin position="1"/>
        <end position="26"/>
    </location>
</feature>
<dbReference type="PANTHER" id="PTHR33619">
    <property type="entry name" value="POLYSACCHARIDE EXPORT PROTEIN GFCE-RELATED"/>
    <property type="match status" value="1"/>
</dbReference>
<feature type="chain" id="PRO_5020550709" evidence="2">
    <location>
        <begin position="27"/>
        <end position="282"/>
    </location>
</feature>
<comment type="caution">
    <text evidence="5">The sequence shown here is derived from an EMBL/GenBank/DDBJ whole genome shotgun (WGS) entry which is preliminary data.</text>
</comment>
<dbReference type="GO" id="GO:0015159">
    <property type="term" value="F:polysaccharide transmembrane transporter activity"/>
    <property type="evidence" value="ECO:0007669"/>
    <property type="project" value="InterPro"/>
</dbReference>
<proteinExistence type="predicted"/>
<evidence type="ECO:0000313" key="6">
    <source>
        <dbReference type="Proteomes" id="UP000294593"/>
    </source>
</evidence>
<gene>
    <name evidence="5" type="ORF">EV672_102266</name>
</gene>
<dbReference type="Pfam" id="PF02563">
    <property type="entry name" value="Poly_export"/>
    <property type="match status" value="1"/>
</dbReference>
<dbReference type="EMBL" id="SNXW01000002">
    <property type="protein sequence ID" value="TDP85916.1"/>
    <property type="molecule type" value="Genomic_DNA"/>
</dbReference>
<evidence type="ECO:0000313" key="5">
    <source>
        <dbReference type="EMBL" id="TDP85916.1"/>
    </source>
</evidence>
<feature type="domain" description="Soluble ligand binding" evidence="4">
    <location>
        <begin position="121"/>
        <end position="170"/>
    </location>
</feature>
<dbReference type="AlphaFoldDB" id="A0A4R6RJV2"/>
<dbReference type="RefSeq" id="WP_243738531.1">
    <property type="nucleotide sequence ID" value="NZ_SNXW01000002.1"/>
</dbReference>
<dbReference type="NCBIfam" id="TIGR03028">
    <property type="entry name" value="EpsE"/>
    <property type="match status" value="1"/>
</dbReference>
<accession>A0A4R6RJV2</accession>
<feature type="domain" description="Soluble ligand binding" evidence="4">
    <location>
        <begin position="207"/>
        <end position="256"/>
    </location>
</feature>
<evidence type="ECO:0000256" key="2">
    <source>
        <dbReference type="SAM" id="SignalP"/>
    </source>
</evidence>
<feature type="domain" description="Polysaccharide export protein N-terminal" evidence="3">
    <location>
        <begin position="37"/>
        <end position="112"/>
    </location>
</feature>
<protein>
    <submittedName>
        <fullName evidence="5">Polysaccharide export outer membrane protein</fullName>
    </submittedName>
</protein>
<dbReference type="InterPro" id="IPR049712">
    <property type="entry name" value="Poly_export"/>
</dbReference>
<dbReference type="InterPro" id="IPR017478">
    <property type="entry name" value="Polysacc_export_EpsE"/>
</dbReference>
<name>A0A4R6RJV2_9BURK</name>